<organism evidence="3 4">
    <name type="scientific">Drosophila madeirensis</name>
    <name type="common">Fruit fly</name>
    <dbReference type="NCBI Taxonomy" id="30013"/>
    <lineage>
        <taxon>Eukaryota</taxon>
        <taxon>Metazoa</taxon>
        <taxon>Ecdysozoa</taxon>
        <taxon>Arthropoda</taxon>
        <taxon>Hexapoda</taxon>
        <taxon>Insecta</taxon>
        <taxon>Pterygota</taxon>
        <taxon>Neoptera</taxon>
        <taxon>Endopterygota</taxon>
        <taxon>Diptera</taxon>
        <taxon>Brachycera</taxon>
        <taxon>Muscomorpha</taxon>
        <taxon>Ephydroidea</taxon>
        <taxon>Drosophilidae</taxon>
        <taxon>Drosophila</taxon>
        <taxon>Sophophora</taxon>
    </lineage>
</organism>
<dbReference type="EMBL" id="AP029263">
    <property type="protein sequence ID" value="BFF91484.1"/>
    <property type="molecule type" value="Genomic_DNA"/>
</dbReference>
<feature type="coiled-coil region" evidence="1">
    <location>
        <begin position="274"/>
        <end position="310"/>
    </location>
</feature>
<accession>A0AAU9F1Z7</accession>
<keyword evidence="1" id="KW-0175">Coiled coil</keyword>
<name>A0AAU9F1Z7_DROMD</name>
<feature type="signal peptide" evidence="2">
    <location>
        <begin position="1"/>
        <end position="36"/>
    </location>
</feature>
<reference evidence="3 4" key="1">
    <citation type="submission" date="2024-02" db="EMBL/GenBank/DDBJ databases">
        <title>A chromosome-level genome assembly of Drosophila madeirensis, a fruit fly species endemic to Madeira island.</title>
        <authorList>
            <person name="Tomihara K."/>
            <person name="Llopart A."/>
            <person name="Yamamoto D."/>
        </authorList>
    </citation>
    <scope>NUCLEOTIDE SEQUENCE [LARGE SCALE GENOMIC DNA]</scope>
    <source>
        <strain evidence="3 4">RF1</strain>
    </source>
</reference>
<evidence type="ECO:0000313" key="3">
    <source>
        <dbReference type="EMBL" id="BFF91484.1"/>
    </source>
</evidence>
<evidence type="ECO:0000256" key="2">
    <source>
        <dbReference type="SAM" id="SignalP"/>
    </source>
</evidence>
<gene>
    <name evidence="3" type="ORF">DMAD_09749</name>
</gene>
<keyword evidence="2" id="KW-0732">Signal</keyword>
<dbReference type="AlphaFoldDB" id="A0AAU9F1Z7"/>
<dbReference type="Proteomes" id="UP001500889">
    <property type="component" value="Chromosome O"/>
</dbReference>
<proteinExistence type="predicted"/>
<evidence type="ECO:0000256" key="1">
    <source>
        <dbReference type="SAM" id="Coils"/>
    </source>
</evidence>
<feature type="chain" id="PRO_5043863210" evidence="2">
    <location>
        <begin position="37"/>
        <end position="502"/>
    </location>
</feature>
<sequence>MAAPPSGWLGQHANSSLTIYALMWLLLSITMSCGSGLQVEALDASLPLPSHPHPHSPAAAAFPFQLTPVVLPVEHGRSNYHDTGAAAAASESLAGLAGYTRNYYGTSGGSDDLARATYGNYAPHHLWPSLGSTANGFVPFSSHYDSKVPLHSLYGGGGEHEQAAHHGQRDNIDFVINTGNYEANVAGPGPGAGPGAAYQSYGYQPLPQQQPRVPLAASQHAATPPYSHYHFEQISNYRPEREALTGELQEAGEDNESGVYSRIKERQTLVTPVKRQQEAQYRQQEEREEMLNLRERQLEAKERQHELRQRQRLGSRQDQQDQQLLYSHTDAHIADMPITKSGGNFLPPITTSVHHTPTSSKALAGVPLGKHIEITRQVPITHYQKQLVPYKEKLQLQVPRTVIAAVPRPVAIKVPVTKTVAVPQLQEVKIPIERIKPVPVERPIPFVVERRVPYRVEKAVATPVYYPYPVKVPVVRTVVHKQRPHYVPSGGWSAAVGNHLLG</sequence>
<protein>
    <submittedName>
        <fullName evidence="3">Uncharacterized protein</fullName>
    </submittedName>
</protein>
<keyword evidence="4" id="KW-1185">Reference proteome</keyword>
<evidence type="ECO:0000313" key="4">
    <source>
        <dbReference type="Proteomes" id="UP001500889"/>
    </source>
</evidence>